<dbReference type="AlphaFoldDB" id="A0A8H4LQE9"/>
<accession>A0A8H4LQE9</accession>
<reference evidence="1 2" key="1">
    <citation type="journal article" date="2020" name="Genome Biol. Evol.">
        <title>A new high-quality draft genome assembly of the Chinese cordyceps Ophiocordyceps sinensis.</title>
        <authorList>
            <person name="Shu R."/>
            <person name="Zhang J."/>
            <person name="Meng Q."/>
            <person name="Zhang H."/>
            <person name="Zhou G."/>
            <person name="Li M."/>
            <person name="Wu P."/>
            <person name="Zhao Y."/>
            <person name="Chen C."/>
            <person name="Qin Q."/>
        </authorList>
    </citation>
    <scope>NUCLEOTIDE SEQUENCE [LARGE SCALE GENOMIC DNA]</scope>
    <source>
        <strain evidence="1 2">IOZ07</strain>
    </source>
</reference>
<comment type="caution">
    <text evidence="1">The sequence shown here is derived from an EMBL/GenBank/DDBJ whole genome shotgun (WGS) entry which is preliminary data.</text>
</comment>
<keyword evidence="2" id="KW-1185">Reference proteome</keyword>
<dbReference type="EMBL" id="JAAVMX010000012">
    <property type="protein sequence ID" value="KAF4504030.1"/>
    <property type="molecule type" value="Genomic_DNA"/>
</dbReference>
<dbReference type="OrthoDB" id="10251048at2759"/>
<proteinExistence type="predicted"/>
<evidence type="ECO:0000313" key="1">
    <source>
        <dbReference type="EMBL" id="KAF4504030.1"/>
    </source>
</evidence>
<organism evidence="1 2">
    <name type="scientific">Ophiocordyceps sinensis</name>
    <dbReference type="NCBI Taxonomy" id="72228"/>
    <lineage>
        <taxon>Eukaryota</taxon>
        <taxon>Fungi</taxon>
        <taxon>Dikarya</taxon>
        <taxon>Ascomycota</taxon>
        <taxon>Pezizomycotina</taxon>
        <taxon>Sordariomycetes</taxon>
        <taxon>Hypocreomycetidae</taxon>
        <taxon>Hypocreales</taxon>
        <taxon>Ophiocordycipitaceae</taxon>
        <taxon>Ophiocordyceps</taxon>
    </lineage>
</organism>
<sequence length="229" mass="24612">MQAATGKRVLDEVEETNLEEVLNSLRAALPGPCSPSRPGAPLKPTHMDELDGVAARHLRDTLAPTLTVAGRSLPLLYKLVSTLVSPPHRHAVLVVDADGRFDATRLACEGGDDDLRHVYVRRCSPEQLRAVVADAEGFMLYRAASRDRQWWGTVVIPGAGRGDLGPGVGDVVGAGWKGWLRVDRDRVPPFAVGLGLDEALAERDARQRAVDAAGWAATSPWGGFVFHDG</sequence>
<protein>
    <submittedName>
        <fullName evidence="1">Uncharacterized protein</fullName>
    </submittedName>
</protein>
<dbReference type="Proteomes" id="UP000557566">
    <property type="component" value="Unassembled WGS sequence"/>
</dbReference>
<name>A0A8H4LQE9_9HYPO</name>
<gene>
    <name evidence="1" type="ORF">G6O67_008650</name>
</gene>
<evidence type="ECO:0000313" key="2">
    <source>
        <dbReference type="Proteomes" id="UP000557566"/>
    </source>
</evidence>